<dbReference type="Proteomes" id="UP000018198">
    <property type="component" value="Unassembled WGS sequence"/>
</dbReference>
<gene>
    <name evidence="1" type="ORF">CWATWH0401_164</name>
</gene>
<proteinExistence type="predicted"/>
<sequence length="134" mass="14095">MNPTAMLLTKLMKFSEGKSYLSKLAIASSIVTINALAIAPSQAMSLIQNGSFENINGTFVNNGAGFMPLGNGSTVIPGWTNTNPFVAWISDSNGFGVRTPFGTFSPDLKTGSNVGGLAQTINIIITVNIDCYDL</sequence>
<evidence type="ECO:0000313" key="2">
    <source>
        <dbReference type="Proteomes" id="UP000018198"/>
    </source>
</evidence>
<reference evidence="1 2" key="1">
    <citation type="submission" date="2013-01" db="EMBL/GenBank/DDBJ databases">
        <authorList>
            <person name="Bench S."/>
        </authorList>
    </citation>
    <scope>NUCLEOTIDE SEQUENCE [LARGE SCALE GENOMIC DNA]</scope>
    <source>
        <strain evidence="1 2">WH 0401</strain>
    </source>
</reference>
<evidence type="ECO:0000313" key="1">
    <source>
        <dbReference type="EMBL" id="CCQ61094.1"/>
    </source>
</evidence>
<comment type="caution">
    <text evidence="1">The sequence shown here is derived from an EMBL/GenBank/DDBJ whole genome shotgun (WGS) entry which is preliminary data.</text>
</comment>
<dbReference type="EMBL" id="CAQM01000264">
    <property type="protein sequence ID" value="CCQ61094.1"/>
    <property type="molecule type" value="Genomic_DNA"/>
</dbReference>
<reference evidence="1 2" key="2">
    <citation type="submission" date="2013-09" db="EMBL/GenBank/DDBJ databases">
        <title>Whole genome comparison of six Crocosphaera watsonii strains with differing phenotypes.</title>
        <authorList>
            <person name="Bench S.R."/>
            <person name="Heller P."/>
            <person name="Frank I."/>
            <person name="Arciniega M."/>
            <person name="Shilova I.N."/>
            <person name="Zehr J.P."/>
        </authorList>
    </citation>
    <scope>NUCLEOTIDE SEQUENCE [LARGE SCALE GENOMIC DNA]</scope>
    <source>
        <strain evidence="1 2">WH 0401</strain>
    </source>
</reference>
<dbReference type="AlphaFoldDB" id="T2J7S0"/>
<name>T2J7S0_CROWT</name>
<accession>T2J7S0</accession>
<organism evidence="1 2">
    <name type="scientific">Crocosphaera watsonii WH 0401</name>
    <dbReference type="NCBI Taxonomy" id="555881"/>
    <lineage>
        <taxon>Bacteria</taxon>
        <taxon>Bacillati</taxon>
        <taxon>Cyanobacteriota</taxon>
        <taxon>Cyanophyceae</taxon>
        <taxon>Oscillatoriophycideae</taxon>
        <taxon>Chroococcales</taxon>
        <taxon>Aphanothecaceae</taxon>
        <taxon>Crocosphaera</taxon>
    </lineage>
</organism>
<protein>
    <recommendedName>
        <fullName evidence="3">DUF642 domain-containing protein</fullName>
    </recommendedName>
</protein>
<evidence type="ECO:0008006" key="3">
    <source>
        <dbReference type="Google" id="ProtNLM"/>
    </source>
</evidence>